<evidence type="ECO:0008006" key="3">
    <source>
        <dbReference type="Google" id="ProtNLM"/>
    </source>
</evidence>
<dbReference type="PANTHER" id="PTHR12732">
    <property type="entry name" value="UNCHARACTERIZED PROTEASOME COMPONENT REGION PCI-CONTAINING"/>
    <property type="match status" value="1"/>
</dbReference>
<dbReference type="AlphaFoldDB" id="A0A1B8G817"/>
<dbReference type="GeneID" id="28843335"/>
<keyword evidence="2" id="KW-1185">Reference proteome</keyword>
<reference evidence="1 2" key="1">
    <citation type="submission" date="2016-03" db="EMBL/GenBank/DDBJ databases">
        <title>Comparative genomics of Pseudogymnoascus destructans, the fungus causing white-nose syndrome of bats.</title>
        <authorList>
            <person name="Palmer J.M."/>
            <person name="Drees K.P."/>
            <person name="Foster J.T."/>
            <person name="Lindner D.L."/>
        </authorList>
    </citation>
    <scope>NUCLEOTIDE SEQUENCE [LARGE SCALE GENOMIC DNA]</scope>
    <source>
        <strain evidence="1 2">UAMH 10579</strain>
    </source>
</reference>
<dbReference type="GO" id="GO:0003723">
    <property type="term" value="F:RNA binding"/>
    <property type="evidence" value="ECO:0007669"/>
    <property type="project" value="InterPro"/>
</dbReference>
<accession>A0A1B8G817</accession>
<gene>
    <name evidence="1" type="ORF">VE01_09949</name>
</gene>
<protein>
    <recommendedName>
        <fullName evidence="3">PCI domain-containing protein</fullName>
    </recommendedName>
</protein>
<reference evidence="2" key="2">
    <citation type="journal article" date="2018" name="Nat. Commun.">
        <title>Extreme sensitivity to ultraviolet light in the fungal pathogen causing white-nose syndrome of bats.</title>
        <authorList>
            <person name="Palmer J.M."/>
            <person name="Drees K.P."/>
            <person name="Foster J.T."/>
            <person name="Lindner D.L."/>
        </authorList>
    </citation>
    <scope>NUCLEOTIDE SEQUENCE [LARGE SCALE GENOMIC DNA]</scope>
    <source>
        <strain evidence="2">UAMH 10579</strain>
    </source>
</reference>
<dbReference type="RefSeq" id="XP_018125712.1">
    <property type="nucleotide sequence ID" value="XM_018279356.2"/>
</dbReference>
<dbReference type="GO" id="GO:0003690">
    <property type="term" value="F:double-stranded DNA binding"/>
    <property type="evidence" value="ECO:0007669"/>
    <property type="project" value="InterPro"/>
</dbReference>
<sequence length="513" mass="56213">MGRTDEFLSSISGFLRAKDAAQLQQWLVVEPPLADAYAELSRELKTIDIEKAVDKIDNDDAWPGFIAFMNLYLDFFRRVDYGNLMETHTQLSALVNSCITAMSNASYGILVLPTTIQLCTALATLAMTLDKRPDLTRRWRAADDGEARKTLVEGTAESIQRAFTICLTERTSNRDGVKDGKPEGKKVGIYSFANLVLKLLFRCQKTPLAEQLFTNIMQNSPPLALYPASHRVTYLYYLGRFLFSNTHFYKAHLCLQSAYTQCHAQCINQRRNILIYLITTSLILGRHPSPALLARPEASTLLPKFAPVIAAMRTGNLAAYRHALGPTSPNHAWFLRRGILLPLLYRGDTLVWRSLARRSFLLTYDAPADTTTRKAPTLDLHALLLAAQLCQRTLEAEAARQGRKLQPSMGLISGSLMPDISDVEAIVASLVAQDLLHGFVSHSLKRFAILGAKQKGGPLAAGFPAPWGVMKARAATATAGDVPGWVSGSGGKTQVRMGGVVNLSGIARPVGSG</sequence>
<dbReference type="OrthoDB" id="5404651at2759"/>
<dbReference type="PANTHER" id="PTHR12732:SF8">
    <property type="entry name" value="NUCLEAR MRNA EXPORT PROTEIN THP1"/>
    <property type="match status" value="1"/>
</dbReference>
<evidence type="ECO:0000313" key="2">
    <source>
        <dbReference type="Proteomes" id="UP000091956"/>
    </source>
</evidence>
<evidence type="ECO:0000313" key="1">
    <source>
        <dbReference type="EMBL" id="OBT91979.1"/>
    </source>
</evidence>
<organism evidence="1 2">
    <name type="scientific">Pseudogymnoascus verrucosus</name>
    <dbReference type="NCBI Taxonomy" id="342668"/>
    <lineage>
        <taxon>Eukaryota</taxon>
        <taxon>Fungi</taxon>
        <taxon>Dikarya</taxon>
        <taxon>Ascomycota</taxon>
        <taxon>Pezizomycotina</taxon>
        <taxon>Leotiomycetes</taxon>
        <taxon>Thelebolales</taxon>
        <taxon>Thelebolaceae</taxon>
        <taxon>Pseudogymnoascus</taxon>
    </lineage>
</organism>
<dbReference type="SMART" id="SM00753">
    <property type="entry name" value="PAM"/>
    <property type="match status" value="1"/>
</dbReference>
<dbReference type="STRING" id="342668.A0A1B8G817"/>
<name>A0A1B8G817_9PEZI</name>
<dbReference type="Proteomes" id="UP000091956">
    <property type="component" value="Unassembled WGS sequence"/>
</dbReference>
<dbReference type="InterPro" id="IPR045114">
    <property type="entry name" value="Csn12-like"/>
</dbReference>
<proteinExistence type="predicted"/>
<dbReference type="EMBL" id="KV460276">
    <property type="protein sequence ID" value="OBT91979.1"/>
    <property type="molecule type" value="Genomic_DNA"/>
</dbReference>